<dbReference type="GO" id="GO:0051607">
    <property type="term" value="P:defense response to virus"/>
    <property type="evidence" value="ECO:0007669"/>
    <property type="project" value="UniProtKB-KW"/>
</dbReference>
<dbReference type="InterPro" id="IPR000477">
    <property type="entry name" value="RT_dom"/>
</dbReference>
<sequence length="575" mass="65788">MEKGIYIFSMAIHKNIFSKISTLDELAYKLAGIPYNLLAKLIYPTPRYKCFDLIKKSGGVRTINAPRRKIKKIQRETLELIKEYYQSVKSPVHSFVKDKSIVTNAQQHIGKSFIFNIDLENFFTSIHFGRIRGIFLKKPFEFSYDISTVLAHICSKDGILPQGAPTSPIISNLICRSLDSDLQKLARKYRATYTRYCDDITFSFTVRRISDLPKQIVDLSVAPANIGTELLAIIDKHELKVNSRKVRLEGRSNRMQVTGLTVNEQPNVPRTFVHEIRGMLHAWERYGLKKAQDQLKTKYSRQLRTTEIPPFYNVLRGKLLFLKMVIGETSLVYARLAMRYNKLIDRDNLKQNSKLPLSREIANDIDAKRAVLAIECCEDIPRLKESPLVSMGTAFIYRKKYIITCWHVISQKVESLGEDITFHETSIELYDYKKKKLEVTILAGCPRRDVAILAPKFDITVYPYFSPATTPPLSGDSLQMLGFPNYQVNKKISYTKTKLLTEEYTKSCVQYIEIRDTIRKGNSGGPVFNSNWEIVGIAVEGATQADGDNGVVVTSEIDRVIDSSEFKYQQKDKNH</sequence>
<organism evidence="11 12">
    <name type="scientific">Nitrosomonas communis</name>
    <dbReference type="NCBI Taxonomy" id="44574"/>
    <lineage>
        <taxon>Bacteria</taxon>
        <taxon>Pseudomonadati</taxon>
        <taxon>Pseudomonadota</taxon>
        <taxon>Betaproteobacteria</taxon>
        <taxon>Nitrosomonadales</taxon>
        <taxon>Nitrosomonadaceae</taxon>
        <taxon>Nitrosomonas</taxon>
    </lineage>
</organism>
<protein>
    <recommendedName>
        <fullName evidence="1">RNA-directed DNA polymerase</fullName>
        <ecNumber evidence="1">2.7.7.49</ecNumber>
    </recommendedName>
</protein>
<dbReference type="InterPro" id="IPR043504">
    <property type="entry name" value="Peptidase_S1_PA_chymotrypsin"/>
</dbReference>
<dbReference type="InterPro" id="IPR000123">
    <property type="entry name" value="Reverse_transcriptase_msDNA"/>
</dbReference>
<comment type="catalytic activity">
    <reaction evidence="9">
        <text>DNA(n) + a 2'-deoxyribonucleoside 5'-triphosphate = DNA(n+1) + diphosphate</text>
        <dbReference type="Rhea" id="RHEA:22508"/>
        <dbReference type="Rhea" id="RHEA-COMP:17339"/>
        <dbReference type="Rhea" id="RHEA-COMP:17340"/>
        <dbReference type="ChEBI" id="CHEBI:33019"/>
        <dbReference type="ChEBI" id="CHEBI:61560"/>
        <dbReference type="ChEBI" id="CHEBI:173112"/>
        <dbReference type="EC" id="2.7.7.49"/>
    </reaction>
</comment>
<reference evidence="12" key="1">
    <citation type="submission" date="2016-10" db="EMBL/GenBank/DDBJ databases">
        <authorList>
            <person name="Varghese N."/>
            <person name="Submissions S."/>
        </authorList>
    </citation>
    <scope>NUCLEOTIDE SEQUENCE [LARGE SCALE GENOMIC DNA]</scope>
    <source>
        <strain evidence="12">Nm44</strain>
    </source>
</reference>
<dbReference type="Gene3D" id="2.40.10.10">
    <property type="entry name" value="Trypsin-like serine proteases"/>
    <property type="match status" value="2"/>
</dbReference>
<evidence type="ECO:0000256" key="4">
    <source>
        <dbReference type="ARBA" id="ARBA00022723"/>
    </source>
</evidence>
<dbReference type="PANTHER" id="PTHR34047">
    <property type="entry name" value="NUCLEAR INTRON MATURASE 1, MITOCHONDRIAL-RELATED"/>
    <property type="match status" value="1"/>
</dbReference>
<dbReference type="GO" id="GO:0003723">
    <property type="term" value="F:RNA binding"/>
    <property type="evidence" value="ECO:0007669"/>
    <property type="project" value="InterPro"/>
</dbReference>
<evidence type="ECO:0000256" key="5">
    <source>
        <dbReference type="ARBA" id="ARBA00022842"/>
    </source>
</evidence>
<keyword evidence="7" id="KW-0051">Antiviral defense</keyword>
<keyword evidence="2" id="KW-0808">Transferase</keyword>
<dbReference type="EMBL" id="FOUB01000063">
    <property type="protein sequence ID" value="SFM86896.1"/>
    <property type="molecule type" value="Genomic_DNA"/>
</dbReference>
<evidence type="ECO:0000256" key="3">
    <source>
        <dbReference type="ARBA" id="ARBA00022695"/>
    </source>
</evidence>
<evidence type="ECO:0000259" key="10">
    <source>
        <dbReference type="PROSITE" id="PS50878"/>
    </source>
</evidence>
<keyword evidence="6" id="KW-0695">RNA-directed DNA polymerase</keyword>
<evidence type="ECO:0000256" key="9">
    <source>
        <dbReference type="ARBA" id="ARBA00048173"/>
    </source>
</evidence>
<dbReference type="AlphaFoldDB" id="A0A1I4UD53"/>
<evidence type="ECO:0000256" key="8">
    <source>
        <dbReference type="ARBA" id="ARBA00034120"/>
    </source>
</evidence>
<dbReference type="PANTHER" id="PTHR34047:SF7">
    <property type="entry name" value="RNA-DIRECTED DNA POLYMERASE"/>
    <property type="match status" value="1"/>
</dbReference>
<accession>A0A1I4UD53</accession>
<dbReference type="EC" id="2.7.7.49" evidence="1"/>
<dbReference type="InterPro" id="IPR009003">
    <property type="entry name" value="Peptidase_S1_PA"/>
</dbReference>
<evidence type="ECO:0000313" key="12">
    <source>
        <dbReference type="Proteomes" id="UP000183287"/>
    </source>
</evidence>
<evidence type="ECO:0000256" key="7">
    <source>
        <dbReference type="ARBA" id="ARBA00023118"/>
    </source>
</evidence>
<dbReference type="CDD" id="cd03487">
    <property type="entry name" value="RT_Bac_retron_II"/>
    <property type="match status" value="1"/>
</dbReference>
<comment type="similarity">
    <text evidence="8">Belongs to the bacterial reverse transcriptase family.</text>
</comment>
<dbReference type="SUPFAM" id="SSF56672">
    <property type="entry name" value="DNA/RNA polymerases"/>
    <property type="match status" value="1"/>
</dbReference>
<evidence type="ECO:0000256" key="2">
    <source>
        <dbReference type="ARBA" id="ARBA00022679"/>
    </source>
</evidence>
<evidence type="ECO:0000256" key="1">
    <source>
        <dbReference type="ARBA" id="ARBA00012493"/>
    </source>
</evidence>
<dbReference type="InterPro" id="IPR043502">
    <property type="entry name" value="DNA/RNA_pol_sf"/>
</dbReference>
<name>A0A1I4UD53_9PROT</name>
<keyword evidence="12" id="KW-1185">Reference proteome</keyword>
<evidence type="ECO:0000313" key="11">
    <source>
        <dbReference type="EMBL" id="SFM86896.1"/>
    </source>
</evidence>
<evidence type="ECO:0000256" key="6">
    <source>
        <dbReference type="ARBA" id="ARBA00022918"/>
    </source>
</evidence>
<keyword evidence="3" id="KW-0548">Nucleotidyltransferase</keyword>
<dbReference type="SUPFAM" id="SSF50494">
    <property type="entry name" value="Trypsin-like serine proteases"/>
    <property type="match status" value="1"/>
</dbReference>
<dbReference type="PRINTS" id="PR00866">
    <property type="entry name" value="RNADNAPOLMS"/>
</dbReference>
<dbReference type="Pfam" id="PF13365">
    <property type="entry name" value="Trypsin_2"/>
    <property type="match status" value="1"/>
</dbReference>
<feature type="domain" description="Reverse transcriptase" evidence="10">
    <location>
        <begin position="34"/>
        <end position="262"/>
    </location>
</feature>
<gene>
    <name evidence="11" type="ORF">SAMN05421863_10635</name>
</gene>
<proteinExistence type="inferred from homology"/>
<dbReference type="Proteomes" id="UP000183287">
    <property type="component" value="Unassembled WGS sequence"/>
</dbReference>
<dbReference type="Pfam" id="PF00078">
    <property type="entry name" value="RVT_1"/>
    <property type="match status" value="1"/>
</dbReference>
<dbReference type="GO" id="GO:0003964">
    <property type="term" value="F:RNA-directed DNA polymerase activity"/>
    <property type="evidence" value="ECO:0007669"/>
    <property type="project" value="UniProtKB-KW"/>
</dbReference>
<keyword evidence="4" id="KW-0479">Metal-binding</keyword>
<dbReference type="PROSITE" id="PS50878">
    <property type="entry name" value="RT_POL"/>
    <property type="match status" value="1"/>
</dbReference>
<dbReference type="InterPro" id="IPR051083">
    <property type="entry name" value="GrpII_Intron_Splice-Mob/Def"/>
</dbReference>
<keyword evidence="5" id="KW-0460">Magnesium</keyword>
<dbReference type="GO" id="GO:0046872">
    <property type="term" value="F:metal ion binding"/>
    <property type="evidence" value="ECO:0007669"/>
    <property type="project" value="UniProtKB-KW"/>
</dbReference>